<reference evidence="2" key="1">
    <citation type="journal article" date="2013" name="Genetics">
        <title>The draft genome and transcriptome of Panagrellus redivivus are shaped by the harsh demands of a free-living lifestyle.</title>
        <authorList>
            <person name="Srinivasan J."/>
            <person name="Dillman A.R."/>
            <person name="Macchietto M.G."/>
            <person name="Heikkinen L."/>
            <person name="Lakso M."/>
            <person name="Fracchia K.M."/>
            <person name="Antoshechkin I."/>
            <person name="Mortazavi A."/>
            <person name="Wong G."/>
            <person name="Sternberg P.W."/>
        </authorList>
    </citation>
    <scope>NUCLEOTIDE SEQUENCE [LARGE SCALE GENOMIC DNA]</scope>
    <source>
        <strain evidence="2">MT8872</strain>
    </source>
</reference>
<sequence>MGTHQSLKPYAPPCIVGRTLCLRSRDNQVFKVDDAFIRESEIIKFLMIRSNHTFAKEVPLPKCDGAVIQLMIKFVECFKDDPEFIEPIDRDHVKSLPNSHPTMKFINGLSSDQFKVLADAAAYLRARRLVDCLVDAVMHRSELKHFYATVKIVD</sequence>
<dbReference type="GO" id="GO:0006511">
    <property type="term" value="P:ubiquitin-dependent protein catabolic process"/>
    <property type="evidence" value="ECO:0007669"/>
    <property type="project" value="InterPro"/>
</dbReference>
<dbReference type="AlphaFoldDB" id="A0A7E4W712"/>
<evidence type="ECO:0000313" key="3">
    <source>
        <dbReference type="WBParaSite" id="Pan_g7841.t1"/>
    </source>
</evidence>
<proteinExistence type="predicted"/>
<organism evidence="2 3">
    <name type="scientific">Panagrellus redivivus</name>
    <name type="common">Microworm</name>
    <dbReference type="NCBI Taxonomy" id="6233"/>
    <lineage>
        <taxon>Eukaryota</taxon>
        <taxon>Metazoa</taxon>
        <taxon>Ecdysozoa</taxon>
        <taxon>Nematoda</taxon>
        <taxon>Chromadorea</taxon>
        <taxon>Rhabditida</taxon>
        <taxon>Tylenchina</taxon>
        <taxon>Panagrolaimomorpha</taxon>
        <taxon>Panagrolaimoidea</taxon>
        <taxon>Panagrolaimidae</taxon>
        <taxon>Panagrellus</taxon>
    </lineage>
</organism>
<feature type="domain" description="SKP1 component POZ" evidence="1">
    <location>
        <begin position="20"/>
        <end position="75"/>
    </location>
</feature>
<keyword evidence="2" id="KW-1185">Reference proteome</keyword>
<accession>A0A7E4W712</accession>
<dbReference type="WBParaSite" id="Pan_g7841.t1">
    <property type="protein sequence ID" value="Pan_g7841.t1"/>
    <property type="gene ID" value="Pan_g7841"/>
</dbReference>
<dbReference type="Pfam" id="PF03931">
    <property type="entry name" value="Skp1_POZ"/>
    <property type="match status" value="1"/>
</dbReference>
<protein>
    <submittedName>
        <fullName evidence="3">Skp1_POZ domain-containing protein</fullName>
    </submittedName>
</protein>
<reference evidence="3" key="2">
    <citation type="submission" date="2020-10" db="UniProtKB">
        <authorList>
            <consortium name="WormBaseParasite"/>
        </authorList>
    </citation>
    <scope>IDENTIFICATION</scope>
</reference>
<dbReference type="SUPFAM" id="SSF54695">
    <property type="entry name" value="POZ domain"/>
    <property type="match status" value="1"/>
</dbReference>
<name>A0A7E4W712_PANRE</name>
<evidence type="ECO:0000259" key="1">
    <source>
        <dbReference type="Pfam" id="PF03931"/>
    </source>
</evidence>
<dbReference type="InterPro" id="IPR011333">
    <property type="entry name" value="SKP1/BTB/POZ_sf"/>
</dbReference>
<dbReference type="Gene3D" id="3.30.710.10">
    <property type="entry name" value="Potassium Channel Kv1.1, Chain A"/>
    <property type="match status" value="1"/>
</dbReference>
<dbReference type="Proteomes" id="UP000492821">
    <property type="component" value="Unassembled WGS sequence"/>
</dbReference>
<dbReference type="InterPro" id="IPR016073">
    <property type="entry name" value="Skp1_comp_POZ"/>
</dbReference>
<evidence type="ECO:0000313" key="2">
    <source>
        <dbReference type="Proteomes" id="UP000492821"/>
    </source>
</evidence>